<sequence length="56" mass="5909">MSKVSVLVTKGDSFGVHGTSDPPPYTTAGKSVHPFRKCEVPQVGRVVASVPLGMRL</sequence>
<organism evidence="2">
    <name type="scientific">Physcomitrium patens</name>
    <name type="common">Spreading-leaved earth moss</name>
    <name type="synonym">Physcomitrella patens</name>
    <dbReference type="NCBI Taxonomy" id="3218"/>
    <lineage>
        <taxon>Eukaryota</taxon>
        <taxon>Viridiplantae</taxon>
        <taxon>Streptophyta</taxon>
        <taxon>Embryophyta</taxon>
        <taxon>Bryophyta</taxon>
        <taxon>Bryophytina</taxon>
        <taxon>Bryopsida</taxon>
        <taxon>Funariidae</taxon>
        <taxon>Funariales</taxon>
        <taxon>Funariaceae</taxon>
        <taxon>Physcomitrium</taxon>
    </lineage>
</organism>
<proteinExistence type="predicted"/>
<gene>
    <name evidence="2" type="ORF">PHYPA_027796</name>
</gene>
<dbReference type="EMBL" id="ABEU02000023">
    <property type="protein sequence ID" value="PNR29104.1"/>
    <property type="molecule type" value="Genomic_DNA"/>
</dbReference>
<dbReference type="AlphaFoldDB" id="A0A2K1IIK4"/>
<accession>A0A2K1IIK4</accession>
<reference evidence="2 4" key="2">
    <citation type="journal article" date="2018" name="Plant J.">
        <title>The Physcomitrella patens chromosome-scale assembly reveals moss genome structure and evolution.</title>
        <authorList>
            <person name="Lang D."/>
            <person name="Ullrich K.K."/>
            <person name="Murat F."/>
            <person name="Fuchs J."/>
            <person name="Jenkins J."/>
            <person name="Haas F.B."/>
            <person name="Piednoel M."/>
            <person name="Gundlach H."/>
            <person name="Van Bel M."/>
            <person name="Meyberg R."/>
            <person name="Vives C."/>
            <person name="Morata J."/>
            <person name="Symeonidi A."/>
            <person name="Hiss M."/>
            <person name="Muchero W."/>
            <person name="Kamisugi Y."/>
            <person name="Saleh O."/>
            <person name="Blanc G."/>
            <person name="Decker E.L."/>
            <person name="van Gessel N."/>
            <person name="Grimwood J."/>
            <person name="Hayes R.D."/>
            <person name="Graham S.W."/>
            <person name="Gunter L.E."/>
            <person name="McDaniel S.F."/>
            <person name="Hoernstein S.N.W."/>
            <person name="Larsson A."/>
            <person name="Li F.W."/>
            <person name="Perroud P.F."/>
            <person name="Phillips J."/>
            <person name="Ranjan P."/>
            <person name="Rokshar D.S."/>
            <person name="Rothfels C.J."/>
            <person name="Schneider L."/>
            <person name="Shu S."/>
            <person name="Stevenson D.W."/>
            <person name="Thummler F."/>
            <person name="Tillich M."/>
            <person name="Villarreal Aguilar J.C."/>
            <person name="Widiez T."/>
            <person name="Wong G.K."/>
            <person name="Wymore A."/>
            <person name="Zhang Y."/>
            <person name="Zimmer A.D."/>
            <person name="Quatrano R.S."/>
            <person name="Mayer K.F.X."/>
            <person name="Goodstein D."/>
            <person name="Casacuberta J.M."/>
            <person name="Vandepoele K."/>
            <person name="Reski R."/>
            <person name="Cuming A.C."/>
            <person name="Tuskan G.A."/>
            <person name="Maumus F."/>
            <person name="Salse J."/>
            <person name="Schmutz J."/>
            <person name="Rensing S.A."/>
        </authorList>
    </citation>
    <scope>NUCLEOTIDE SEQUENCE [LARGE SCALE GENOMIC DNA]</scope>
    <source>
        <strain evidence="3 4">cv. Gransden 2004</strain>
    </source>
</reference>
<name>A0A2K1IIK4_PHYPA</name>
<dbReference type="Gramene" id="Pp3c23_8720V3.1">
    <property type="protein sequence ID" value="Pp3c23_8720V3.1"/>
    <property type="gene ID" value="Pp3c23_8720"/>
</dbReference>
<dbReference type="Proteomes" id="UP000006727">
    <property type="component" value="Chromosome 23"/>
</dbReference>
<protein>
    <submittedName>
        <fullName evidence="2 3">Uncharacterized protein</fullName>
    </submittedName>
</protein>
<evidence type="ECO:0000313" key="4">
    <source>
        <dbReference type="Proteomes" id="UP000006727"/>
    </source>
</evidence>
<evidence type="ECO:0000256" key="1">
    <source>
        <dbReference type="SAM" id="MobiDB-lite"/>
    </source>
</evidence>
<reference evidence="3" key="3">
    <citation type="submission" date="2020-12" db="UniProtKB">
        <authorList>
            <consortium name="EnsemblPlants"/>
        </authorList>
    </citation>
    <scope>IDENTIFICATION</scope>
</reference>
<dbReference type="InParanoid" id="A0A2K1IIK4"/>
<evidence type="ECO:0000313" key="2">
    <source>
        <dbReference type="EMBL" id="PNR29104.1"/>
    </source>
</evidence>
<feature type="region of interest" description="Disordered" evidence="1">
    <location>
        <begin position="12"/>
        <end position="31"/>
    </location>
</feature>
<reference evidence="2 4" key="1">
    <citation type="journal article" date="2008" name="Science">
        <title>The Physcomitrella genome reveals evolutionary insights into the conquest of land by plants.</title>
        <authorList>
            <person name="Rensing S."/>
            <person name="Lang D."/>
            <person name="Zimmer A."/>
            <person name="Terry A."/>
            <person name="Salamov A."/>
            <person name="Shapiro H."/>
            <person name="Nishiyama T."/>
            <person name="Perroud P.-F."/>
            <person name="Lindquist E."/>
            <person name="Kamisugi Y."/>
            <person name="Tanahashi T."/>
            <person name="Sakakibara K."/>
            <person name="Fujita T."/>
            <person name="Oishi K."/>
            <person name="Shin-I T."/>
            <person name="Kuroki Y."/>
            <person name="Toyoda A."/>
            <person name="Suzuki Y."/>
            <person name="Hashimoto A."/>
            <person name="Yamaguchi K."/>
            <person name="Sugano A."/>
            <person name="Kohara Y."/>
            <person name="Fujiyama A."/>
            <person name="Anterola A."/>
            <person name="Aoki S."/>
            <person name="Ashton N."/>
            <person name="Barbazuk W.B."/>
            <person name="Barker E."/>
            <person name="Bennetzen J."/>
            <person name="Bezanilla M."/>
            <person name="Blankenship R."/>
            <person name="Cho S.H."/>
            <person name="Dutcher S."/>
            <person name="Estelle M."/>
            <person name="Fawcett J.A."/>
            <person name="Gundlach H."/>
            <person name="Hanada K."/>
            <person name="Heyl A."/>
            <person name="Hicks K.A."/>
            <person name="Hugh J."/>
            <person name="Lohr M."/>
            <person name="Mayer K."/>
            <person name="Melkozernov A."/>
            <person name="Murata T."/>
            <person name="Nelson D."/>
            <person name="Pils B."/>
            <person name="Prigge M."/>
            <person name="Reiss B."/>
            <person name="Renner T."/>
            <person name="Rombauts S."/>
            <person name="Rushton P."/>
            <person name="Sanderfoot A."/>
            <person name="Schween G."/>
            <person name="Shiu S.-H."/>
            <person name="Stueber K."/>
            <person name="Theodoulou F.L."/>
            <person name="Tu H."/>
            <person name="Van de Peer Y."/>
            <person name="Verrier P.J."/>
            <person name="Waters E."/>
            <person name="Wood A."/>
            <person name="Yang L."/>
            <person name="Cove D."/>
            <person name="Cuming A."/>
            <person name="Hasebe M."/>
            <person name="Lucas S."/>
            <person name="Mishler D.B."/>
            <person name="Reski R."/>
            <person name="Grigoriev I."/>
            <person name="Quatrano R.S."/>
            <person name="Boore J.L."/>
        </authorList>
    </citation>
    <scope>NUCLEOTIDE SEQUENCE [LARGE SCALE GENOMIC DNA]</scope>
    <source>
        <strain evidence="3 4">cv. Gransden 2004</strain>
    </source>
</reference>
<dbReference type="EnsemblPlants" id="Pp3c23_8720V3.1">
    <property type="protein sequence ID" value="Pp3c23_8720V3.1"/>
    <property type="gene ID" value="Pp3c23_8720"/>
</dbReference>
<keyword evidence="4" id="KW-1185">Reference proteome</keyword>
<evidence type="ECO:0000313" key="3">
    <source>
        <dbReference type="EnsemblPlants" id="Pp3c23_8720V3.1"/>
    </source>
</evidence>